<dbReference type="EMBL" id="BGPR01002970">
    <property type="protein sequence ID" value="GBM81811.1"/>
    <property type="molecule type" value="Genomic_DNA"/>
</dbReference>
<sequence length="140" mass="15848">MLLDVSMCLAVWSNDSGINIDPKILCPEDMFQPTTSYNTCRRPFFSSFGPKEKKHYCAAAHCRPLCRIREKNLRYYGAKTPSQCRSLCKATICVCPLNRRQRRPAYVGQENTVPGPDSNGLLYSLQTSPDSHWRAIQGVC</sequence>
<name>A0A4Y2IV87_ARAVE</name>
<proteinExistence type="predicted"/>
<keyword evidence="2" id="KW-1185">Reference proteome</keyword>
<dbReference type="Proteomes" id="UP000499080">
    <property type="component" value="Unassembled WGS sequence"/>
</dbReference>
<accession>A0A4Y2IV87</accession>
<evidence type="ECO:0000313" key="1">
    <source>
        <dbReference type="EMBL" id="GBM81811.1"/>
    </source>
</evidence>
<protein>
    <submittedName>
        <fullName evidence="1">Uncharacterized protein</fullName>
    </submittedName>
</protein>
<dbReference type="AlphaFoldDB" id="A0A4Y2IV87"/>
<organism evidence="1 2">
    <name type="scientific">Araneus ventricosus</name>
    <name type="common">Orbweaver spider</name>
    <name type="synonym">Epeira ventricosa</name>
    <dbReference type="NCBI Taxonomy" id="182803"/>
    <lineage>
        <taxon>Eukaryota</taxon>
        <taxon>Metazoa</taxon>
        <taxon>Ecdysozoa</taxon>
        <taxon>Arthropoda</taxon>
        <taxon>Chelicerata</taxon>
        <taxon>Arachnida</taxon>
        <taxon>Araneae</taxon>
        <taxon>Araneomorphae</taxon>
        <taxon>Entelegynae</taxon>
        <taxon>Araneoidea</taxon>
        <taxon>Araneidae</taxon>
        <taxon>Araneus</taxon>
    </lineage>
</organism>
<gene>
    <name evidence="1" type="ORF">AVEN_12917_1</name>
</gene>
<comment type="caution">
    <text evidence="1">The sequence shown here is derived from an EMBL/GenBank/DDBJ whole genome shotgun (WGS) entry which is preliminary data.</text>
</comment>
<evidence type="ECO:0000313" key="2">
    <source>
        <dbReference type="Proteomes" id="UP000499080"/>
    </source>
</evidence>
<reference evidence="1 2" key="1">
    <citation type="journal article" date="2019" name="Sci. Rep.">
        <title>Orb-weaving spider Araneus ventricosus genome elucidates the spidroin gene catalogue.</title>
        <authorList>
            <person name="Kono N."/>
            <person name="Nakamura H."/>
            <person name="Ohtoshi R."/>
            <person name="Moran D.A.P."/>
            <person name="Shinohara A."/>
            <person name="Yoshida Y."/>
            <person name="Fujiwara M."/>
            <person name="Mori M."/>
            <person name="Tomita M."/>
            <person name="Arakawa K."/>
        </authorList>
    </citation>
    <scope>NUCLEOTIDE SEQUENCE [LARGE SCALE GENOMIC DNA]</scope>
</reference>